<dbReference type="EC" id="2.7.13.3" evidence="2"/>
<dbReference type="NCBIfam" id="TIGR00229">
    <property type="entry name" value="sensory_box"/>
    <property type="match status" value="1"/>
</dbReference>
<protein>
    <recommendedName>
        <fullName evidence="2">histidine kinase</fullName>
        <ecNumber evidence="2">2.7.13.3</ecNumber>
    </recommendedName>
</protein>
<keyword evidence="8" id="KW-1185">Reference proteome</keyword>
<feature type="domain" description="PAC" evidence="6">
    <location>
        <begin position="256"/>
        <end position="308"/>
    </location>
</feature>
<evidence type="ECO:0000256" key="2">
    <source>
        <dbReference type="ARBA" id="ARBA00012438"/>
    </source>
</evidence>
<evidence type="ECO:0000256" key="4">
    <source>
        <dbReference type="ARBA" id="ARBA00022679"/>
    </source>
</evidence>
<dbReference type="InterPro" id="IPR013655">
    <property type="entry name" value="PAS_fold_3"/>
</dbReference>
<dbReference type="Gene3D" id="3.30.450.20">
    <property type="entry name" value="PAS domain"/>
    <property type="match status" value="1"/>
</dbReference>
<dbReference type="PROSITE" id="PS50113">
    <property type="entry name" value="PAC"/>
    <property type="match status" value="1"/>
</dbReference>
<sequence length="375" mass="43016">MSTMDGIPDLEQLERKVLELNSKSEVLVNQVLFYYVQGIEALFPEMHCSIMKVKNGRLYGWVAPSLPKDFQEQIEGIKIDDNMGSCGTAAFLKETVIVADIAHDIKWEGYQEIALAHHLLACWSRPIVNSSGQVMATFAMYYGKVKVPNAEELKIIERASSLLQVILESRQYAEALKSSNELYDYVNRATNDAIYDWDIVDNNLEWGGGFFRVFGYQPDGERFPIQRWVEMIHQEDLDPVTKNLREALRDAAKTNWTAQYRLKRADESYAFIEESGYIVRNDEGEAIRMVGTIRDITERINYIHTIEQQNHRLKDIAWAQTHLVRAPLARIMGLVQLLREPESENVDEQQVIAYLHDSAKELDGVIRGIIEKSLS</sequence>
<evidence type="ECO:0000256" key="1">
    <source>
        <dbReference type="ARBA" id="ARBA00000085"/>
    </source>
</evidence>
<dbReference type="EMBL" id="FWXT01000001">
    <property type="protein sequence ID" value="SMC65183.1"/>
    <property type="molecule type" value="Genomic_DNA"/>
</dbReference>
<dbReference type="Gene3D" id="3.30.450.40">
    <property type="match status" value="1"/>
</dbReference>
<name>A0A1W2AWW5_9SPHI</name>
<dbReference type="AlphaFoldDB" id="A0A1W2AWW5"/>
<organism evidence="7 8">
    <name type="scientific">Pedobacter africanus</name>
    <dbReference type="NCBI Taxonomy" id="151894"/>
    <lineage>
        <taxon>Bacteria</taxon>
        <taxon>Pseudomonadati</taxon>
        <taxon>Bacteroidota</taxon>
        <taxon>Sphingobacteriia</taxon>
        <taxon>Sphingobacteriales</taxon>
        <taxon>Sphingobacteriaceae</taxon>
        <taxon>Pedobacter</taxon>
    </lineage>
</organism>
<dbReference type="Pfam" id="PF13185">
    <property type="entry name" value="GAF_2"/>
    <property type="match status" value="1"/>
</dbReference>
<accession>A0A1W2AWW5</accession>
<reference evidence="8" key="1">
    <citation type="submission" date="2017-04" db="EMBL/GenBank/DDBJ databases">
        <authorList>
            <person name="Varghese N."/>
            <person name="Submissions S."/>
        </authorList>
    </citation>
    <scope>NUCLEOTIDE SEQUENCE [LARGE SCALE GENOMIC DNA]</scope>
    <source>
        <strain evidence="8">DSM 12126</strain>
    </source>
</reference>
<evidence type="ECO:0000313" key="8">
    <source>
        <dbReference type="Proteomes" id="UP000192756"/>
    </source>
</evidence>
<dbReference type="STRING" id="151894.SAMN04488524_1725"/>
<evidence type="ECO:0000256" key="3">
    <source>
        <dbReference type="ARBA" id="ARBA00022553"/>
    </source>
</evidence>
<gene>
    <name evidence="7" type="ORF">SAMN04488524_1725</name>
</gene>
<dbReference type="InterPro" id="IPR036097">
    <property type="entry name" value="HisK_dim/P_sf"/>
</dbReference>
<keyword evidence="4" id="KW-0808">Transferase</keyword>
<evidence type="ECO:0000256" key="5">
    <source>
        <dbReference type="ARBA" id="ARBA00022777"/>
    </source>
</evidence>
<dbReference type="SUPFAM" id="SSF55785">
    <property type="entry name" value="PYP-like sensor domain (PAS domain)"/>
    <property type="match status" value="1"/>
</dbReference>
<dbReference type="CDD" id="cd00082">
    <property type="entry name" value="HisKA"/>
    <property type="match status" value="1"/>
</dbReference>
<proteinExistence type="predicted"/>
<keyword evidence="5" id="KW-0418">Kinase</keyword>
<dbReference type="OrthoDB" id="6231665at2"/>
<dbReference type="InterPro" id="IPR029016">
    <property type="entry name" value="GAF-like_dom_sf"/>
</dbReference>
<dbReference type="PANTHER" id="PTHR43304:SF1">
    <property type="entry name" value="PAC DOMAIN-CONTAINING PROTEIN"/>
    <property type="match status" value="1"/>
</dbReference>
<dbReference type="InterPro" id="IPR001610">
    <property type="entry name" value="PAC"/>
</dbReference>
<dbReference type="InterPro" id="IPR003018">
    <property type="entry name" value="GAF"/>
</dbReference>
<evidence type="ECO:0000313" key="7">
    <source>
        <dbReference type="EMBL" id="SMC65183.1"/>
    </source>
</evidence>
<dbReference type="SMART" id="SM00086">
    <property type="entry name" value="PAC"/>
    <property type="match status" value="1"/>
</dbReference>
<dbReference type="PANTHER" id="PTHR43304">
    <property type="entry name" value="PHYTOCHROME-LIKE PROTEIN CPH1"/>
    <property type="match status" value="1"/>
</dbReference>
<dbReference type="InterPro" id="IPR003661">
    <property type="entry name" value="HisK_dim/P_dom"/>
</dbReference>
<dbReference type="InterPro" id="IPR000700">
    <property type="entry name" value="PAS-assoc_C"/>
</dbReference>
<dbReference type="InterPro" id="IPR035965">
    <property type="entry name" value="PAS-like_dom_sf"/>
</dbReference>
<dbReference type="RefSeq" id="WP_084237926.1">
    <property type="nucleotide sequence ID" value="NZ_FWXT01000001.1"/>
</dbReference>
<comment type="catalytic activity">
    <reaction evidence="1">
        <text>ATP + protein L-histidine = ADP + protein N-phospho-L-histidine.</text>
        <dbReference type="EC" id="2.7.13.3"/>
    </reaction>
</comment>
<dbReference type="GO" id="GO:0000155">
    <property type="term" value="F:phosphorelay sensor kinase activity"/>
    <property type="evidence" value="ECO:0007669"/>
    <property type="project" value="InterPro"/>
</dbReference>
<dbReference type="InterPro" id="IPR000014">
    <property type="entry name" value="PAS"/>
</dbReference>
<dbReference type="InterPro" id="IPR052162">
    <property type="entry name" value="Sensor_kinase/Photoreceptor"/>
</dbReference>
<dbReference type="Pfam" id="PF08447">
    <property type="entry name" value="PAS_3"/>
    <property type="match status" value="1"/>
</dbReference>
<dbReference type="SUPFAM" id="SSF55781">
    <property type="entry name" value="GAF domain-like"/>
    <property type="match status" value="1"/>
</dbReference>
<keyword evidence="3" id="KW-0597">Phosphoprotein</keyword>
<evidence type="ECO:0000259" key="6">
    <source>
        <dbReference type="PROSITE" id="PS50113"/>
    </source>
</evidence>
<dbReference type="SUPFAM" id="SSF47384">
    <property type="entry name" value="Homodimeric domain of signal transducing histidine kinase"/>
    <property type="match status" value="1"/>
</dbReference>
<dbReference type="CDD" id="cd00130">
    <property type="entry name" value="PAS"/>
    <property type="match status" value="1"/>
</dbReference>
<dbReference type="Proteomes" id="UP000192756">
    <property type="component" value="Unassembled WGS sequence"/>
</dbReference>